<evidence type="ECO:0000313" key="2">
    <source>
        <dbReference type="Proteomes" id="UP000005801"/>
    </source>
</evidence>
<sequence>MVVSVLGGGLWIPWALGLSWSGARLAPMSGAAWREVVEGWAKDAAQREACLARLGGREAPAFLWETSASQTGAERFEERIIPAPGLARAPADSSAFVAHLGAGVVAFDNLRGDSRLVAPPDEGRDYGHLGAFLDHAGGRLQHALLRYLALEILAWWADPDRGALWVSTHGMAVPWLHLRLDPRPKYYRSELRRAPSG</sequence>
<name>A6GI96_9BACT</name>
<keyword evidence="2" id="KW-1185">Reference proteome</keyword>
<reference evidence="1 2" key="1">
    <citation type="submission" date="2007-06" db="EMBL/GenBank/DDBJ databases">
        <authorList>
            <person name="Shimkets L."/>
            <person name="Ferriera S."/>
            <person name="Johnson J."/>
            <person name="Kravitz S."/>
            <person name="Beeson K."/>
            <person name="Sutton G."/>
            <person name="Rogers Y.-H."/>
            <person name="Friedman R."/>
            <person name="Frazier M."/>
            <person name="Venter J.C."/>
        </authorList>
    </citation>
    <scope>NUCLEOTIDE SEQUENCE [LARGE SCALE GENOMIC DNA]</scope>
    <source>
        <strain evidence="1 2">SIR-1</strain>
    </source>
</reference>
<dbReference type="EMBL" id="ABCS01000132">
    <property type="protein sequence ID" value="EDM74398.1"/>
    <property type="molecule type" value="Genomic_DNA"/>
</dbReference>
<protein>
    <submittedName>
        <fullName evidence="1">Uncharacterized protein</fullName>
    </submittedName>
</protein>
<dbReference type="AlphaFoldDB" id="A6GI96"/>
<dbReference type="InterPro" id="IPR054220">
    <property type="entry name" value="DUF6940"/>
</dbReference>
<dbReference type="eggNOG" id="ENOG5031WD1">
    <property type="taxonomic scope" value="Bacteria"/>
</dbReference>
<dbReference type="Proteomes" id="UP000005801">
    <property type="component" value="Unassembled WGS sequence"/>
</dbReference>
<dbReference type="STRING" id="391625.PPSIR1_17080"/>
<proteinExistence type="predicted"/>
<accession>A6GI96</accession>
<organism evidence="1 2">
    <name type="scientific">Plesiocystis pacifica SIR-1</name>
    <dbReference type="NCBI Taxonomy" id="391625"/>
    <lineage>
        <taxon>Bacteria</taxon>
        <taxon>Pseudomonadati</taxon>
        <taxon>Myxococcota</taxon>
        <taxon>Polyangia</taxon>
        <taxon>Nannocystales</taxon>
        <taxon>Nannocystaceae</taxon>
        <taxon>Plesiocystis</taxon>
    </lineage>
</organism>
<gene>
    <name evidence="1" type="ORF">PPSIR1_17080</name>
</gene>
<evidence type="ECO:0000313" key="1">
    <source>
        <dbReference type="EMBL" id="EDM74398.1"/>
    </source>
</evidence>
<dbReference type="Pfam" id="PF22086">
    <property type="entry name" value="DUF6940"/>
    <property type="match status" value="1"/>
</dbReference>
<comment type="caution">
    <text evidence="1">The sequence shown here is derived from an EMBL/GenBank/DDBJ whole genome shotgun (WGS) entry which is preliminary data.</text>
</comment>